<keyword evidence="6" id="KW-0732">Signal</keyword>
<dbReference type="PROSITE" id="PS50022">
    <property type="entry name" value="FA58C_3"/>
    <property type="match status" value="1"/>
</dbReference>
<comment type="function">
    <text evidence="12">Binds negatively charged membrane lipids, such as phosphatidylserine and phosphoinositides. May play a role in cell-cell adhesion processes in the retina, via homomeric interaction between octamers present on the surface of two neighboring cells. Required for normal structure and function of the retina.</text>
</comment>
<feature type="transmembrane region" description="Helical" evidence="15">
    <location>
        <begin position="57"/>
        <end position="77"/>
    </location>
</feature>
<evidence type="ECO:0000256" key="11">
    <source>
        <dbReference type="ARBA" id="ARBA00023305"/>
    </source>
</evidence>
<dbReference type="Gene3D" id="2.60.120.260">
    <property type="entry name" value="Galactose-binding domain-like"/>
    <property type="match status" value="1"/>
</dbReference>
<keyword evidence="5" id="KW-0716">Sensory transduction</keyword>
<dbReference type="OrthoDB" id="9973968at2759"/>
<dbReference type="STRING" id="10036.ENSMAUP00000019759"/>
<dbReference type="GeneID" id="101828462"/>
<evidence type="ECO:0000256" key="13">
    <source>
        <dbReference type="ARBA" id="ARBA00066070"/>
    </source>
</evidence>
<dbReference type="eggNOG" id="ENOG502QU6Y">
    <property type="taxonomic scope" value="Eukaryota"/>
</dbReference>
<dbReference type="GO" id="GO:0005576">
    <property type="term" value="C:extracellular region"/>
    <property type="evidence" value="ECO:0007669"/>
    <property type="project" value="UniProtKB-SubCell"/>
</dbReference>
<dbReference type="SMART" id="SM00231">
    <property type="entry name" value="FA58C"/>
    <property type="match status" value="1"/>
</dbReference>
<dbReference type="CTD" id="6247"/>
<evidence type="ECO:0000256" key="10">
    <source>
        <dbReference type="ARBA" id="ARBA00023157"/>
    </source>
</evidence>
<dbReference type="GO" id="GO:0038023">
    <property type="term" value="F:signaling receptor activity"/>
    <property type="evidence" value="ECO:0007669"/>
    <property type="project" value="TreeGrafter"/>
</dbReference>
<comment type="subunit">
    <text evidence="13">Homooctamer of 4 homodimers; disulfide-linked. The homooctamer has a flat, cogwheel structure with a diameter of about 14 nm. Two stacked octamers can assemble to form a hexadecamer.</text>
</comment>
<dbReference type="AlphaFoldDB" id="A0A1U8BX74"/>
<dbReference type="InterPro" id="IPR008979">
    <property type="entry name" value="Galactose-bd-like_sf"/>
</dbReference>
<keyword evidence="15" id="KW-1133">Transmembrane helix</keyword>
<dbReference type="GO" id="GO:0008289">
    <property type="term" value="F:lipid binding"/>
    <property type="evidence" value="ECO:0007669"/>
    <property type="project" value="UniProtKB-KW"/>
</dbReference>
<keyword evidence="4" id="KW-0964">Secreted</keyword>
<dbReference type="KEGG" id="maua:101828462"/>
<evidence type="ECO:0000256" key="1">
    <source>
        <dbReference type="ARBA" id="ARBA00004296"/>
    </source>
</evidence>
<dbReference type="Pfam" id="PF00754">
    <property type="entry name" value="F5_F8_type_C"/>
    <property type="match status" value="1"/>
</dbReference>
<keyword evidence="10" id="KW-1015">Disulfide bond</keyword>
<proteinExistence type="predicted"/>
<keyword evidence="3" id="KW-1003">Cell membrane</keyword>
<evidence type="ECO:0000256" key="4">
    <source>
        <dbReference type="ARBA" id="ARBA00022525"/>
    </source>
</evidence>
<protein>
    <recommendedName>
        <fullName evidence="14">Retinoschisin</fullName>
    </recommendedName>
</protein>
<accession>A0A1U8BX74</accession>
<evidence type="ECO:0000313" key="18">
    <source>
        <dbReference type="RefSeq" id="XP_012971857.1"/>
    </source>
</evidence>
<evidence type="ECO:0000256" key="5">
    <source>
        <dbReference type="ARBA" id="ARBA00022606"/>
    </source>
</evidence>
<keyword evidence="11" id="KW-0844">Vision</keyword>
<dbReference type="InterPro" id="IPR000421">
    <property type="entry name" value="FA58C"/>
</dbReference>
<dbReference type="FunFam" id="2.60.120.260:FF:000075">
    <property type="entry name" value="Retinoschisin 1"/>
    <property type="match status" value="1"/>
</dbReference>
<keyword evidence="7" id="KW-0130">Cell adhesion</keyword>
<evidence type="ECO:0000259" key="16">
    <source>
        <dbReference type="PROSITE" id="PS50022"/>
    </source>
</evidence>
<comment type="subcellular location">
    <subcellularLocation>
        <location evidence="1">Cell membrane</location>
        <topology evidence="1">Peripheral membrane protein</topology>
        <orientation evidence="1">Extracellular side</orientation>
    </subcellularLocation>
    <subcellularLocation>
        <location evidence="2">Secreted</location>
    </subcellularLocation>
</comment>
<evidence type="ECO:0000256" key="7">
    <source>
        <dbReference type="ARBA" id="ARBA00022889"/>
    </source>
</evidence>
<evidence type="ECO:0000256" key="9">
    <source>
        <dbReference type="ARBA" id="ARBA00023136"/>
    </source>
</evidence>
<dbReference type="PANTHER" id="PTHR46806">
    <property type="entry name" value="F5/8 TYPE C DOMAIN-CONTAINING PROTEIN"/>
    <property type="match status" value="1"/>
</dbReference>
<name>A0A1U8BX74_MESAU</name>
<evidence type="ECO:0000256" key="3">
    <source>
        <dbReference type="ARBA" id="ARBA00022475"/>
    </source>
</evidence>
<dbReference type="RefSeq" id="XP_012971857.1">
    <property type="nucleotide sequence ID" value="XM_013116403.1"/>
</dbReference>
<feature type="domain" description="F5/8 type C" evidence="16">
    <location>
        <begin position="124"/>
        <end position="280"/>
    </location>
</feature>
<keyword evidence="9 15" id="KW-0472">Membrane</keyword>
<evidence type="ECO:0000256" key="8">
    <source>
        <dbReference type="ARBA" id="ARBA00023121"/>
    </source>
</evidence>
<evidence type="ECO:0000256" key="2">
    <source>
        <dbReference type="ARBA" id="ARBA00004613"/>
    </source>
</evidence>
<reference evidence="18" key="1">
    <citation type="submission" date="2025-08" db="UniProtKB">
        <authorList>
            <consortium name="RefSeq"/>
        </authorList>
    </citation>
    <scope>IDENTIFICATION</scope>
    <source>
        <tissue evidence="18">Liver</tissue>
    </source>
</reference>
<dbReference type="GO" id="GO:0007601">
    <property type="term" value="P:visual perception"/>
    <property type="evidence" value="ECO:0007669"/>
    <property type="project" value="UniProtKB-KW"/>
</dbReference>
<gene>
    <name evidence="18" type="primary">Rs1</name>
</gene>
<sequence length="285" mass="32298">MVLTMAERNEGVLGLLGSSAAFVEASPGGHALSWTSSRMSFLRFMALFSFRFSMQSMILWNFSLSFCNFIFPLLFFCSATLGLSSTEDESEDPWYHKACKCDCQGGANALWSAGAASLDCIPECPYHKPLGFESGEVTPDQITCSNPEQYVGWYSSWTANKARLNSQGFGCAWLSKYQDSSQWLQIDLKEIKVISGILTQGRCDIDEWMTKYSVQYRTDERLNWIYYKDQTGNNRVFYGNSDRSSTVQNLLRPPIISRFIRLIPLGWHVRIAIRMELLECASKCA</sequence>
<keyword evidence="15" id="KW-0812">Transmembrane</keyword>
<evidence type="ECO:0000256" key="6">
    <source>
        <dbReference type="ARBA" id="ARBA00022729"/>
    </source>
</evidence>
<evidence type="ECO:0000256" key="12">
    <source>
        <dbReference type="ARBA" id="ARBA00058255"/>
    </source>
</evidence>
<dbReference type="CDD" id="cd00057">
    <property type="entry name" value="FA58C"/>
    <property type="match status" value="1"/>
</dbReference>
<keyword evidence="8" id="KW-0446">Lipid-binding</keyword>
<dbReference type="GO" id="GO:0001654">
    <property type="term" value="P:eye development"/>
    <property type="evidence" value="ECO:0007669"/>
    <property type="project" value="UniProtKB-ARBA"/>
</dbReference>
<keyword evidence="17" id="KW-1185">Reference proteome</keyword>
<evidence type="ECO:0000256" key="14">
    <source>
        <dbReference type="ARBA" id="ARBA00069075"/>
    </source>
</evidence>
<organism evidence="17 18">
    <name type="scientific">Mesocricetus auratus</name>
    <name type="common">Golden hamster</name>
    <dbReference type="NCBI Taxonomy" id="10036"/>
    <lineage>
        <taxon>Eukaryota</taxon>
        <taxon>Metazoa</taxon>
        <taxon>Chordata</taxon>
        <taxon>Craniata</taxon>
        <taxon>Vertebrata</taxon>
        <taxon>Euteleostomi</taxon>
        <taxon>Mammalia</taxon>
        <taxon>Eutheria</taxon>
        <taxon>Euarchontoglires</taxon>
        <taxon>Glires</taxon>
        <taxon>Rodentia</taxon>
        <taxon>Myomorpha</taxon>
        <taxon>Muroidea</taxon>
        <taxon>Cricetidae</taxon>
        <taxon>Cricetinae</taxon>
        <taxon>Mesocricetus</taxon>
    </lineage>
</organism>
<dbReference type="Proteomes" id="UP000886700">
    <property type="component" value="Unplaced"/>
</dbReference>
<dbReference type="PANTHER" id="PTHR46806:SF5">
    <property type="entry name" value="F5_8 TYPE C DOMAIN-CONTAINING PROTEIN"/>
    <property type="match status" value="1"/>
</dbReference>
<evidence type="ECO:0000256" key="15">
    <source>
        <dbReference type="SAM" id="Phobius"/>
    </source>
</evidence>
<dbReference type="GO" id="GO:0007155">
    <property type="term" value="P:cell adhesion"/>
    <property type="evidence" value="ECO:0007669"/>
    <property type="project" value="UniProtKB-KW"/>
</dbReference>
<dbReference type="InterPro" id="IPR050633">
    <property type="entry name" value="Neuropilin_MCO_CoagFactor"/>
</dbReference>
<dbReference type="SUPFAM" id="SSF49785">
    <property type="entry name" value="Galactose-binding domain-like"/>
    <property type="match status" value="1"/>
</dbReference>
<dbReference type="PROSITE" id="PS01285">
    <property type="entry name" value="FA58C_1"/>
    <property type="match status" value="1"/>
</dbReference>
<dbReference type="GO" id="GO:0009897">
    <property type="term" value="C:external side of plasma membrane"/>
    <property type="evidence" value="ECO:0007669"/>
    <property type="project" value="UniProtKB-ARBA"/>
</dbReference>
<evidence type="ECO:0000313" key="17">
    <source>
        <dbReference type="Proteomes" id="UP000886700"/>
    </source>
</evidence>